<dbReference type="PANTHER" id="PTHR12214:SF0">
    <property type="entry name" value="LD29489P"/>
    <property type="match status" value="1"/>
</dbReference>
<evidence type="ECO:0000313" key="7">
    <source>
        <dbReference type="EMBL" id="KAJ3048310.1"/>
    </source>
</evidence>
<evidence type="ECO:0000259" key="6">
    <source>
        <dbReference type="Pfam" id="PF07842"/>
    </source>
</evidence>
<feature type="compositionally biased region" description="Acidic residues" evidence="5">
    <location>
        <begin position="240"/>
        <end position="250"/>
    </location>
</feature>
<dbReference type="PANTHER" id="PTHR12214">
    <property type="entry name" value="GC-RICH SEQUENCE DNA-BINDING FACTOR"/>
    <property type="match status" value="1"/>
</dbReference>
<dbReference type="Pfam" id="PF15458">
    <property type="entry name" value="NTR2"/>
    <property type="match status" value="1"/>
</dbReference>
<comment type="subcellular location">
    <subcellularLocation>
        <location evidence="1">Nucleus</location>
    </subcellularLocation>
</comment>
<dbReference type="GO" id="GO:0003677">
    <property type="term" value="F:DNA binding"/>
    <property type="evidence" value="ECO:0007669"/>
    <property type="project" value="UniProtKB-KW"/>
</dbReference>
<dbReference type="EMBL" id="JADGJD010000814">
    <property type="protein sequence ID" value="KAJ3048310.1"/>
    <property type="molecule type" value="Genomic_DNA"/>
</dbReference>
<proteinExistence type="inferred from homology"/>
<gene>
    <name evidence="7" type="primary">GCFC1</name>
    <name evidence="7" type="ORF">HK097_010691</name>
</gene>
<feature type="coiled-coil region" evidence="4">
    <location>
        <begin position="359"/>
        <end position="386"/>
    </location>
</feature>
<evidence type="ECO:0000256" key="3">
    <source>
        <dbReference type="ARBA" id="ARBA00023242"/>
    </source>
</evidence>
<feature type="region of interest" description="Disordered" evidence="5">
    <location>
        <begin position="412"/>
        <end position="462"/>
    </location>
</feature>
<keyword evidence="7" id="KW-0238">DNA-binding</keyword>
<comment type="similarity">
    <text evidence="2">Belongs to the GCF family.</text>
</comment>
<dbReference type="Proteomes" id="UP001212841">
    <property type="component" value="Unassembled WGS sequence"/>
</dbReference>
<dbReference type="Pfam" id="PF07842">
    <property type="entry name" value="GCFC"/>
    <property type="match status" value="1"/>
</dbReference>
<keyword evidence="4" id="KW-0175">Coiled coil</keyword>
<keyword evidence="8" id="KW-1185">Reference proteome</keyword>
<feature type="compositionally biased region" description="Basic residues" evidence="5">
    <location>
        <begin position="424"/>
        <end position="433"/>
    </location>
</feature>
<name>A0AAD5X3L1_9FUNG</name>
<evidence type="ECO:0000256" key="5">
    <source>
        <dbReference type="SAM" id="MobiDB-lite"/>
    </source>
</evidence>
<dbReference type="AlphaFoldDB" id="A0AAD5X3L1"/>
<dbReference type="InterPro" id="IPR012890">
    <property type="entry name" value="GCFC2-like"/>
</dbReference>
<dbReference type="GO" id="GO:0071008">
    <property type="term" value="C:U2-type post-mRNA release spliceosomal complex"/>
    <property type="evidence" value="ECO:0007669"/>
    <property type="project" value="InterPro"/>
</dbReference>
<comment type="caution">
    <text evidence="7">The sequence shown here is derived from an EMBL/GenBank/DDBJ whole genome shotgun (WGS) entry which is preliminary data.</text>
</comment>
<feature type="compositionally biased region" description="Acidic residues" evidence="5">
    <location>
        <begin position="443"/>
        <end position="457"/>
    </location>
</feature>
<keyword evidence="3" id="KW-0539">Nucleus</keyword>
<feature type="compositionally biased region" description="Basic and acidic residues" evidence="5">
    <location>
        <begin position="251"/>
        <end position="281"/>
    </location>
</feature>
<sequence length="785" mass="89307">MSFSFRKPSKAKSLRKKIEVDDDDVEPQVDTVVKRPNKSIAKEAKSDSKRQSKSGGTGGAALSFGGDDEQGSESLVPIKTTSNPRMVKANINHDLFSNRTSTPTQTSDYSAESLQALKAGQLHKPPAPNADQLSVNDAFSAEFKDIPDATAIHAARKLREERRAAGIIGEKDTGFISLADEKSEKMKEHESRLVTEDQELEGEEAFDDHVGDQINFGGDAVKKEEQRRKAEFEQNLLVAQEEDVDDEAEEELRQWEDEQIRKGRAKKSDADRNSEKAEKPRPKVYSIPTAVSLPNLSEASRRINNLVATKENNHDANLAMLAHTKADFDRSITASAALEVDRKMSSERYTYFQELLQYIRELADFLNAKFAELEKLEEEYQETLDTGLEVVQSRRFALMDYDFSQMVGMEGLVSDSPENQRARQQARRNRRAARLQARTGPMDEYEGLSTDDELDAESEAKYQERKVETRLKRSRLLEDATEDFKSVILVKQRFETWKVKYPKDYDNGFGGWSMPGVFAIFVRQELVDWEPLQSTSTSFDTMHWHKQLSDYGIRDASDVDEDDPDTRLLMKIMEKTCIPRLKARIASYDVWSGRQTKALVRILGGLMDYSDGGSGPFKNLVSAIETRIGDVVAGLSQRYAFHVAAPSIPVSEMGRAAADRWFWTVFKLLQNIVNFKRWVRREALQQWAIDSILNGCLVKGLRVTRDYEGDLVKYEKIMKAIPTEWIGDVYSVPDFLRSLENECREFARRNGDVAGRNREFAERLARVFVEMKNFQEASLLGKMHR</sequence>
<dbReference type="InterPro" id="IPR028211">
    <property type="entry name" value="Ntr2"/>
</dbReference>
<evidence type="ECO:0000256" key="2">
    <source>
        <dbReference type="ARBA" id="ARBA00010801"/>
    </source>
</evidence>
<evidence type="ECO:0000256" key="1">
    <source>
        <dbReference type="ARBA" id="ARBA00004123"/>
    </source>
</evidence>
<evidence type="ECO:0000313" key="8">
    <source>
        <dbReference type="Proteomes" id="UP001212841"/>
    </source>
</evidence>
<organism evidence="7 8">
    <name type="scientific">Rhizophlyctis rosea</name>
    <dbReference type="NCBI Taxonomy" id="64517"/>
    <lineage>
        <taxon>Eukaryota</taxon>
        <taxon>Fungi</taxon>
        <taxon>Fungi incertae sedis</taxon>
        <taxon>Chytridiomycota</taxon>
        <taxon>Chytridiomycota incertae sedis</taxon>
        <taxon>Chytridiomycetes</taxon>
        <taxon>Rhizophlyctidales</taxon>
        <taxon>Rhizophlyctidaceae</taxon>
        <taxon>Rhizophlyctis</taxon>
    </lineage>
</organism>
<reference evidence="7" key="1">
    <citation type="submission" date="2020-05" db="EMBL/GenBank/DDBJ databases">
        <title>Phylogenomic resolution of chytrid fungi.</title>
        <authorList>
            <person name="Stajich J.E."/>
            <person name="Amses K."/>
            <person name="Simmons R."/>
            <person name="Seto K."/>
            <person name="Myers J."/>
            <person name="Bonds A."/>
            <person name="Quandt C.A."/>
            <person name="Barry K."/>
            <person name="Liu P."/>
            <person name="Grigoriev I."/>
            <person name="Longcore J.E."/>
            <person name="James T.Y."/>
        </authorList>
    </citation>
    <scope>NUCLEOTIDE SEQUENCE</scope>
    <source>
        <strain evidence="7">JEL0318</strain>
    </source>
</reference>
<evidence type="ECO:0000256" key="4">
    <source>
        <dbReference type="SAM" id="Coils"/>
    </source>
</evidence>
<dbReference type="GO" id="GO:0000390">
    <property type="term" value="P:spliceosomal complex disassembly"/>
    <property type="evidence" value="ECO:0007669"/>
    <property type="project" value="InterPro"/>
</dbReference>
<feature type="region of interest" description="Disordered" evidence="5">
    <location>
        <begin position="240"/>
        <end position="281"/>
    </location>
</feature>
<feature type="domain" description="GCF C-terminal" evidence="6">
    <location>
        <begin position="490"/>
        <end position="634"/>
    </location>
</feature>
<feature type="region of interest" description="Disordered" evidence="5">
    <location>
        <begin position="1"/>
        <end position="86"/>
    </location>
</feature>
<protein>
    <submittedName>
        <fullName evidence="7">GC-rich sequence DNA-binding factor</fullName>
    </submittedName>
</protein>
<feature type="compositionally biased region" description="Basic and acidic residues" evidence="5">
    <location>
        <begin position="40"/>
        <end position="50"/>
    </location>
</feature>
<dbReference type="InterPro" id="IPR022783">
    <property type="entry name" value="GCFC_dom"/>
</dbReference>
<accession>A0AAD5X3L1</accession>